<dbReference type="AlphaFoldDB" id="A0AAV7U4W1"/>
<organism evidence="2 3">
    <name type="scientific">Pleurodeles waltl</name>
    <name type="common">Iberian ribbed newt</name>
    <dbReference type="NCBI Taxonomy" id="8319"/>
    <lineage>
        <taxon>Eukaryota</taxon>
        <taxon>Metazoa</taxon>
        <taxon>Chordata</taxon>
        <taxon>Craniata</taxon>
        <taxon>Vertebrata</taxon>
        <taxon>Euteleostomi</taxon>
        <taxon>Amphibia</taxon>
        <taxon>Batrachia</taxon>
        <taxon>Caudata</taxon>
        <taxon>Salamandroidea</taxon>
        <taxon>Salamandridae</taxon>
        <taxon>Pleurodelinae</taxon>
        <taxon>Pleurodeles</taxon>
    </lineage>
</organism>
<gene>
    <name evidence="2" type="ORF">NDU88_000408</name>
</gene>
<dbReference type="InterPro" id="IPR005135">
    <property type="entry name" value="Endo/exonuclease/phosphatase"/>
</dbReference>
<dbReference type="GO" id="GO:0003824">
    <property type="term" value="F:catalytic activity"/>
    <property type="evidence" value="ECO:0007669"/>
    <property type="project" value="InterPro"/>
</dbReference>
<dbReference type="InterPro" id="IPR036691">
    <property type="entry name" value="Endo/exonu/phosph_ase_sf"/>
</dbReference>
<feature type="domain" description="Endonuclease/exonuclease/phosphatase" evidence="1">
    <location>
        <begin position="9"/>
        <end position="212"/>
    </location>
</feature>
<proteinExistence type="predicted"/>
<dbReference type="Proteomes" id="UP001066276">
    <property type="component" value="Chromosome 3_1"/>
</dbReference>
<sequence>MATYYLNANYIICMQETWLSAPSLLPGYYEIFQSATRPSIFGRPSGGLSIFIKNAVRLVTTELNINSKMAQVVTTSGVNIDQQNVDFILINCYINAPMKSKAVTILELLKILEMVIFSHPGHEIIMMGDFNVHGLDVNTEDLPLDKSRQLFQNFLTTFSLSSARQEQRDNRNGSLLPLSFKGGSTIDYIYRSEKLKQSVSHFKITERVESDHNPLKCIIELQAQASKQQVVVGVPTATEQVHLVRRIKWRPEDASKITL</sequence>
<dbReference type="Gene3D" id="3.60.10.10">
    <property type="entry name" value="Endonuclease/exonuclease/phosphatase"/>
    <property type="match status" value="1"/>
</dbReference>
<name>A0AAV7U4W1_PLEWA</name>
<dbReference type="EMBL" id="JANPWB010000005">
    <property type="protein sequence ID" value="KAJ1183591.1"/>
    <property type="molecule type" value="Genomic_DNA"/>
</dbReference>
<keyword evidence="3" id="KW-1185">Reference proteome</keyword>
<evidence type="ECO:0000313" key="2">
    <source>
        <dbReference type="EMBL" id="KAJ1183591.1"/>
    </source>
</evidence>
<accession>A0AAV7U4W1</accession>
<protein>
    <recommendedName>
        <fullName evidence="1">Endonuclease/exonuclease/phosphatase domain-containing protein</fullName>
    </recommendedName>
</protein>
<dbReference type="SUPFAM" id="SSF56219">
    <property type="entry name" value="DNase I-like"/>
    <property type="match status" value="1"/>
</dbReference>
<comment type="caution">
    <text evidence="2">The sequence shown here is derived from an EMBL/GenBank/DDBJ whole genome shotgun (WGS) entry which is preliminary data.</text>
</comment>
<reference evidence="2" key="1">
    <citation type="journal article" date="2022" name="bioRxiv">
        <title>Sequencing and chromosome-scale assembly of the giantPleurodeles waltlgenome.</title>
        <authorList>
            <person name="Brown T."/>
            <person name="Elewa A."/>
            <person name="Iarovenko S."/>
            <person name="Subramanian E."/>
            <person name="Araus A.J."/>
            <person name="Petzold A."/>
            <person name="Susuki M."/>
            <person name="Suzuki K.-i.T."/>
            <person name="Hayashi T."/>
            <person name="Toyoda A."/>
            <person name="Oliveira C."/>
            <person name="Osipova E."/>
            <person name="Leigh N.D."/>
            <person name="Simon A."/>
            <person name="Yun M.H."/>
        </authorList>
    </citation>
    <scope>NUCLEOTIDE SEQUENCE</scope>
    <source>
        <strain evidence="2">20211129_DDA</strain>
        <tissue evidence="2">Liver</tissue>
    </source>
</reference>
<dbReference type="Pfam" id="PF03372">
    <property type="entry name" value="Exo_endo_phos"/>
    <property type="match status" value="1"/>
</dbReference>
<evidence type="ECO:0000313" key="3">
    <source>
        <dbReference type="Proteomes" id="UP001066276"/>
    </source>
</evidence>
<evidence type="ECO:0000259" key="1">
    <source>
        <dbReference type="Pfam" id="PF03372"/>
    </source>
</evidence>